<keyword evidence="2" id="KW-1185">Reference proteome</keyword>
<dbReference type="RefSeq" id="WP_003981208.1">
    <property type="nucleotide sequence ID" value="NZ_CP043497.1"/>
</dbReference>
<name>A0ABY3Z7V8_STRRM</name>
<evidence type="ECO:0000313" key="1">
    <source>
        <dbReference type="EMBL" id="UNZ06224.1"/>
    </source>
</evidence>
<accession>A0ABY3Z7V8</accession>
<evidence type="ECO:0000313" key="2">
    <source>
        <dbReference type="Proteomes" id="UP000829494"/>
    </source>
</evidence>
<dbReference type="GeneID" id="66854639"/>
<organism evidence="1 2">
    <name type="scientific">Streptomyces rimosus subsp. rimosus</name>
    <dbReference type="NCBI Taxonomy" id="132474"/>
    <lineage>
        <taxon>Bacteria</taxon>
        <taxon>Bacillati</taxon>
        <taxon>Actinomycetota</taxon>
        <taxon>Actinomycetes</taxon>
        <taxon>Kitasatosporales</taxon>
        <taxon>Streptomycetaceae</taxon>
        <taxon>Streptomyces</taxon>
    </lineage>
</organism>
<sequence length="69" mass="7319">MSERVAVKVLLLVGDQAEVVADADDATEPVRYPAAEIATAIGLPTEQLPGTRLTAEVDQSDRLSGWQIA</sequence>
<proteinExistence type="predicted"/>
<protein>
    <submittedName>
        <fullName evidence="1">Uncharacterized protein</fullName>
    </submittedName>
</protein>
<dbReference type="EMBL" id="CP094298">
    <property type="protein sequence ID" value="UNZ06224.1"/>
    <property type="molecule type" value="Genomic_DNA"/>
</dbReference>
<reference evidence="1 2" key="1">
    <citation type="submission" date="2022-03" db="EMBL/GenBank/DDBJ databases">
        <title>Complete genome of Streptomyces rimosus ssp. rimosus R7 (=ATCC 10970).</title>
        <authorList>
            <person name="Beganovic S."/>
            <person name="Ruckert C."/>
            <person name="Busche T."/>
            <person name="Kalinowski J."/>
            <person name="Wittmann C."/>
        </authorList>
    </citation>
    <scope>NUCLEOTIDE SEQUENCE [LARGE SCALE GENOMIC DNA]</scope>
    <source>
        <strain evidence="1 2">R7</strain>
    </source>
</reference>
<gene>
    <name evidence="1" type="ORF">SRIMR7_29160</name>
</gene>
<dbReference type="Proteomes" id="UP000829494">
    <property type="component" value="Chromosome"/>
</dbReference>